<comment type="caution">
    <text evidence="3">The sequence shown here is derived from an EMBL/GenBank/DDBJ whole genome shotgun (WGS) entry which is preliminary data.</text>
</comment>
<feature type="region of interest" description="Disordered" evidence="1">
    <location>
        <begin position="301"/>
        <end position="325"/>
    </location>
</feature>
<organism evidence="3 4">
    <name type="scientific">Psilocybe cyanescens</name>
    <dbReference type="NCBI Taxonomy" id="93625"/>
    <lineage>
        <taxon>Eukaryota</taxon>
        <taxon>Fungi</taxon>
        <taxon>Dikarya</taxon>
        <taxon>Basidiomycota</taxon>
        <taxon>Agaricomycotina</taxon>
        <taxon>Agaricomycetes</taxon>
        <taxon>Agaricomycetidae</taxon>
        <taxon>Agaricales</taxon>
        <taxon>Agaricineae</taxon>
        <taxon>Strophariaceae</taxon>
        <taxon>Psilocybe</taxon>
    </lineage>
</organism>
<feature type="transmembrane region" description="Helical" evidence="2">
    <location>
        <begin position="26"/>
        <end position="47"/>
    </location>
</feature>
<evidence type="ECO:0000313" key="4">
    <source>
        <dbReference type="Proteomes" id="UP000283269"/>
    </source>
</evidence>
<feature type="transmembrane region" description="Helical" evidence="2">
    <location>
        <begin position="215"/>
        <end position="238"/>
    </location>
</feature>
<protein>
    <recommendedName>
        <fullName evidence="5">G-protein coupled receptors family 1 profile domain-containing protein</fullName>
    </recommendedName>
</protein>
<dbReference type="OrthoDB" id="3031080at2759"/>
<evidence type="ECO:0000256" key="1">
    <source>
        <dbReference type="SAM" id="MobiDB-lite"/>
    </source>
</evidence>
<dbReference type="Proteomes" id="UP000283269">
    <property type="component" value="Unassembled WGS sequence"/>
</dbReference>
<keyword evidence="2" id="KW-1133">Transmembrane helix</keyword>
<keyword evidence="2" id="KW-0472">Membrane</keyword>
<reference evidence="3 4" key="1">
    <citation type="journal article" date="2018" name="Evol. Lett.">
        <title>Horizontal gene cluster transfer increased hallucinogenic mushroom diversity.</title>
        <authorList>
            <person name="Reynolds H.T."/>
            <person name="Vijayakumar V."/>
            <person name="Gluck-Thaler E."/>
            <person name="Korotkin H.B."/>
            <person name="Matheny P.B."/>
            <person name="Slot J.C."/>
        </authorList>
    </citation>
    <scope>NUCLEOTIDE SEQUENCE [LARGE SCALE GENOMIC DNA]</scope>
    <source>
        <strain evidence="3 4">2631</strain>
    </source>
</reference>
<proteinExistence type="predicted"/>
<dbReference type="EMBL" id="NHYD01003311">
    <property type="protein sequence ID" value="PPQ80731.1"/>
    <property type="molecule type" value="Genomic_DNA"/>
</dbReference>
<feature type="transmembrane region" description="Helical" evidence="2">
    <location>
        <begin position="140"/>
        <end position="161"/>
    </location>
</feature>
<keyword evidence="4" id="KW-1185">Reference proteome</keyword>
<dbReference type="STRING" id="93625.A0A409WQG9"/>
<dbReference type="InParanoid" id="A0A409WQG9"/>
<evidence type="ECO:0000256" key="2">
    <source>
        <dbReference type="SAM" id="Phobius"/>
    </source>
</evidence>
<feature type="transmembrane region" description="Helical" evidence="2">
    <location>
        <begin position="59"/>
        <end position="81"/>
    </location>
</feature>
<keyword evidence="2" id="KW-0812">Transmembrane</keyword>
<feature type="transmembrane region" description="Helical" evidence="2">
    <location>
        <begin position="105"/>
        <end position="128"/>
    </location>
</feature>
<feature type="transmembrane region" description="Helical" evidence="2">
    <location>
        <begin position="173"/>
        <end position="194"/>
    </location>
</feature>
<evidence type="ECO:0000313" key="3">
    <source>
        <dbReference type="EMBL" id="PPQ80731.1"/>
    </source>
</evidence>
<name>A0A409WQG9_PSICY</name>
<dbReference type="AlphaFoldDB" id="A0A409WQG9"/>
<gene>
    <name evidence="3" type="ORF">CVT25_001851</name>
</gene>
<sequence length="325" mass="35651">MSVPVEDLPSLSRQISTISANLNSSMALNFLMGIYTMVYAGTMYLYLSRKGAHAHRRVVISAITVLYLISFFIFVLEWFFLEFSFVTNGDSRVTIFVASVEGGPFWAFVILEILTFALFVISDALLIWRSFHVWGRSLRIISIPVFFFVVEIAVMAFKGGIVDAAQAALESNIRSAQLFVSSGTTIMATSLIAYRIYSASQWNGTSSKGRFKHTVVILVESAAVYSLVFLVDAIITVIPATQTIGSFLCIAQPYTQVVLTIVGGLAPTVIVARIAHTSVDNTHVSTITHISGLNFQSHHTLSQHTDNDGDDGSLTGEERKPTFDV</sequence>
<evidence type="ECO:0008006" key="5">
    <source>
        <dbReference type="Google" id="ProtNLM"/>
    </source>
</evidence>
<accession>A0A409WQG9</accession>
<feature type="compositionally biased region" description="Basic and acidic residues" evidence="1">
    <location>
        <begin position="316"/>
        <end position="325"/>
    </location>
</feature>